<dbReference type="InterPro" id="IPR013384">
    <property type="entry name" value="Flagell_FlgL"/>
</dbReference>
<evidence type="ECO:0000256" key="5">
    <source>
        <dbReference type="ARBA" id="ARBA00023143"/>
    </source>
</evidence>
<evidence type="ECO:0000256" key="3">
    <source>
        <dbReference type="ARBA" id="ARBA00005709"/>
    </source>
</evidence>
<evidence type="ECO:0000259" key="6">
    <source>
        <dbReference type="Pfam" id="PF00669"/>
    </source>
</evidence>
<gene>
    <name evidence="7" type="ORF">SAMN05216516_101311</name>
</gene>
<organism evidence="7 8">
    <name type="scientific">Izhakiella capsodis</name>
    <dbReference type="NCBI Taxonomy" id="1367852"/>
    <lineage>
        <taxon>Bacteria</taxon>
        <taxon>Pseudomonadati</taxon>
        <taxon>Pseudomonadota</taxon>
        <taxon>Gammaproteobacteria</taxon>
        <taxon>Enterobacterales</taxon>
        <taxon>Erwiniaceae</taxon>
        <taxon>Izhakiella</taxon>
    </lineage>
</organism>
<evidence type="ECO:0000256" key="4">
    <source>
        <dbReference type="ARBA" id="ARBA00022525"/>
    </source>
</evidence>
<reference evidence="8" key="1">
    <citation type="submission" date="2016-10" db="EMBL/GenBank/DDBJ databases">
        <authorList>
            <person name="Varghese N."/>
            <person name="Submissions S."/>
        </authorList>
    </citation>
    <scope>NUCLEOTIDE SEQUENCE [LARGE SCALE GENOMIC DNA]</scope>
    <source>
        <strain evidence="8">N6PO6</strain>
    </source>
</reference>
<dbReference type="GO" id="GO:0005198">
    <property type="term" value="F:structural molecule activity"/>
    <property type="evidence" value="ECO:0007669"/>
    <property type="project" value="InterPro"/>
</dbReference>
<dbReference type="InterPro" id="IPR001492">
    <property type="entry name" value="Flagellin"/>
</dbReference>
<accession>A0A1I4USD4</accession>
<evidence type="ECO:0000256" key="1">
    <source>
        <dbReference type="ARBA" id="ARBA00004365"/>
    </source>
</evidence>
<dbReference type="InterPro" id="IPR001029">
    <property type="entry name" value="Flagellin_N"/>
</dbReference>
<keyword evidence="7" id="KW-0282">Flagellum</keyword>
<sequence length="320" mass="34452">MRLSTNMIYQQQTSGVLEAQRSWLEVGKQLSSGKRVINPSDDPISAANAVVLKQAQAQGMQFASARDFAIQRVSTEESTLQQVTSVVSDAQTILVAANNGTLSDDDRASYATQLKGLRDQLLNLANSTDGNGRYMFAGYKSDSAPFSMDSDGNVTYTGGTTAITQQVDANRNMVTNHTGSEVFMTLTSNAKKEPDGTDGESNIFATLKTAIDALDTPLGSDQTAASDSQNALAKSMRGLSNSFNNILAVRSELGTNLTELDNLDSLGNDRAVIMQTQMSNLVDVDYTSAISSYVMLKEQLSASYSTFQQMSSMSLFKLNQ</sequence>
<protein>
    <submittedName>
        <fullName evidence="7">Flagellar hook-associated protein 3 FlgL</fullName>
    </submittedName>
</protein>
<dbReference type="PANTHER" id="PTHR42792">
    <property type="entry name" value="FLAGELLIN"/>
    <property type="match status" value="1"/>
</dbReference>
<comment type="similarity">
    <text evidence="3">Belongs to the bacterial flagellin family.</text>
</comment>
<keyword evidence="5" id="KW-0975">Bacterial flagellum</keyword>
<name>A0A1I4USD4_9GAMM</name>
<proteinExistence type="inferred from homology"/>
<keyword evidence="7" id="KW-0969">Cilium</keyword>
<dbReference type="NCBIfam" id="TIGR02550">
    <property type="entry name" value="flagell_flgL"/>
    <property type="match status" value="1"/>
</dbReference>
<dbReference type="PANTHER" id="PTHR42792:SF1">
    <property type="entry name" value="FLAGELLAR HOOK-ASSOCIATED PROTEIN 3"/>
    <property type="match status" value="1"/>
</dbReference>
<evidence type="ECO:0000313" key="7">
    <source>
        <dbReference type="EMBL" id="SFM91861.1"/>
    </source>
</evidence>
<feature type="domain" description="Flagellin N-terminal" evidence="6">
    <location>
        <begin position="4"/>
        <end position="140"/>
    </location>
</feature>
<dbReference type="Gene3D" id="1.20.1330.10">
    <property type="entry name" value="f41 fragment of flagellin, N-terminal domain"/>
    <property type="match status" value="1"/>
</dbReference>
<dbReference type="SUPFAM" id="SSF64518">
    <property type="entry name" value="Phase 1 flagellin"/>
    <property type="match status" value="1"/>
</dbReference>
<keyword evidence="4" id="KW-0964">Secreted</keyword>
<dbReference type="GO" id="GO:0005576">
    <property type="term" value="C:extracellular region"/>
    <property type="evidence" value="ECO:0007669"/>
    <property type="project" value="UniProtKB-SubCell"/>
</dbReference>
<dbReference type="AlphaFoldDB" id="A0A1I4USD4"/>
<evidence type="ECO:0000313" key="8">
    <source>
        <dbReference type="Proteomes" id="UP000242222"/>
    </source>
</evidence>
<dbReference type="STRING" id="1367852.SAMN05216516_101311"/>
<dbReference type="GO" id="GO:0009424">
    <property type="term" value="C:bacterial-type flagellum hook"/>
    <property type="evidence" value="ECO:0007669"/>
    <property type="project" value="InterPro"/>
</dbReference>
<evidence type="ECO:0000256" key="2">
    <source>
        <dbReference type="ARBA" id="ARBA00004613"/>
    </source>
</evidence>
<dbReference type="OrthoDB" id="9768249at2"/>
<dbReference type="Proteomes" id="UP000242222">
    <property type="component" value="Unassembled WGS sequence"/>
</dbReference>
<dbReference type="GO" id="GO:0071973">
    <property type="term" value="P:bacterial-type flagellum-dependent cell motility"/>
    <property type="evidence" value="ECO:0007669"/>
    <property type="project" value="InterPro"/>
</dbReference>
<comment type="subcellular location">
    <subcellularLocation>
        <location evidence="1">Bacterial flagellum</location>
    </subcellularLocation>
    <subcellularLocation>
        <location evidence="2">Secreted</location>
    </subcellularLocation>
</comment>
<dbReference type="EMBL" id="FOVC01000001">
    <property type="protein sequence ID" value="SFM91861.1"/>
    <property type="molecule type" value="Genomic_DNA"/>
</dbReference>
<dbReference type="RefSeq" id="WP_092874193.1">
    <property type="nucleotide sequence ID" value="NZ_FOVC01000001.1"/>
</dbReference>
<keyword evidence="8" id="KW-1185">Reference proteome</keyword>
<dbReference type="Pfam" id="PF00669">
    <property type="entry name" value="Flagellin_N"/>
    <property type="match status" value="1"/>
</dbReference>
<keyword evidence="7" id="KW-0966">Cell projection</keyword>